<evidence type="ECO:0000313" key="3">
    <source>
        <dbReference type="Proteomes" id="UP000265520"/>
    </source>
</evidence>
<proteinExistence type="predicted"/>
<accession>A0A392R3W7</accession>
<dbReference type="Proteomes" id="UP000265520">
    <property type="component" value="Unassembled WGS sequence"/>
</dbReference>
<sequence>MTDKTTTANPPVDIPWPCLGQASKDNPSPKISTPTQQKSFAQALTNVCDIPLSQLPKACVKGDRVAISIPEGDYLAGIDAYKHNLHGRIMLPKGSPPLSNDGLTSKLSVLWKSIGKWGFSL</sequence>
<protein>
    <submittedName>
        <fullName evidence="2">DUF4283 domain protein</fullName>
    </submittedName>
</protein>
<organism evidence="2 3">
    <name type="scientific">Trifolium medium</name>
    <dbReference type="NCBI Taxonomy" id="97028"/>
    <lineage>
        <taxon>Eukaryota</taxon>
        <taxon>Viridiplantae</taxon>
        <taxon>Streptophyta</taxon>
        <taxon>Embryophyta</taxon>
        <taxon>Tracheophyta</taxon>
        <taxon>Spermatophyta</taxon>
        <taxon>Magnoliopsida</taxon>
        <taxon>eudicotyledons</taxon>
        <taxon>Gunneridae</taxon>
        <taxon>Pentapetalae</taxon>
        <taxon>rosids</taxon>
        <taxon>fabids</taxon>
        <taxon>Fabales</taxon>
        <taxon>Fabaceae</taxon>
        <taxon>Papilionoideae</taxon>
        <taxon>50 kb inversion clade</taxon>
        <taxon>NPAAA clade</taxon>
        <taxon>Hologalegina</taxon>
        <taxon>IRL clade</taxon>
        <taxon>Trifolieae</taxon>
        <taxon>Trifolium</taxon>
    </lineage>
</organism>
<name>A0A392R3W7_9FABA</name>
<feature type="region of interest" description="Disordered" evidence="1">
    <location>
        <begin position="1"/>
        <end position="34"/>
    </location>
</feature>
<dbReference type="EMBL" id="LXQA010182234">
    <property type="protein sequence ID" value="MCI30792.1"/>
    <property type="molecule type" value="Genomic_DNA"/>
</dbReference>
<evidence type="ECO:0000313" key="2">
    <source>
        <dbReference type="EMBL" id="MCI30792.1"/>
    </source>
</evidence>
<keyword evidence="3" id="KW-1185">Reference proteome</keyword>
<evidence type="ECO:0000256" key="1">
    <source>
        <dbReference type="SAM" id="MobiDB-lite"/>
    </source>
</evidence>
<dbReference type="AlphaFoldDB" id="A0A392R3W7"/>
<reference evidence="2 3" key="1">
    <citation type="journal article" date="2018" name="Front. Plant Sci.">
        <title>Red Clover (Trifolium pratense) and Zigzag Clover (T. medium) - A Picture of Genomic Similarities and Differences.</title>
        <authorList>
            <person name="Dluhosova J."/>
            <person name="Istvanek J."/>
            <person name="Nedelnik J."/>
            <person name="Repkova J."/>
        </authorList>
    </citation>
    <scope>NUCLEOTIDE SEQUENCE [LARGE SCALE GENOMIC DNA]</scope>
    <source>
        <strain evidence="3">cv. 10/8</strain>
        <tissue evidence="2">Leaf</tissue>
    </source>
</reference>
<comment type="caution">
    <text evidence="2">The sequence shown here is derived from an EMBL/GenBank/DDBJ whole genome shotgun (WGS) entry which is preliminary data.</text>
</comment>
<feature type="non-terminal residue" evidence="2">
    <location>
        <position position="121"/>
    </location>
</feature>
<feature type="compositionally biased region" description="Polar residues" evidence="1">
    <location>
        <begin position="23"/>
        <end position="34"/>
    </location>
</feature>